<dbReference type="Proteomes" id="UP000230750">
    <property type="component" value="Unassembled WGS sequence"/>
</dbReference>
<keyword evidence="1" id="KW-0812">Transmembrane</keyword>
<comment type="caution">
    <text evidence="2">The sequence shown here is derived from an EMBL/GenBank/DDBJ whole genome shotgun (WGS) entry which is preliminary data.</text>
</comment>
<feature type="transmembrane region" description="Helical" evidence="1">
    <location>
        <begin position="110"/>
        <end position="131"/>
    </location>
</feature>
<protein>
    <submittedName>
        <fullName evidence="2">Uncharacterized protein</fullName>
    </submittedName>
</protein>
<proteinExistence type="predicted"/>
<evidence type="ECO:0000256" key="1">
    <source>
        <dbReference type="SAM" id="Phobius"/>
    </source>
</evidence>
<name>A0A2G8JQP8_STIJA</name>
<accession>A0A2G8JQP8</accession>
<keyword evidence="1" id="KW-0472">Membrane</keyword>
<dbReference type="EMBL" id="MRZV01001414">
    <property type="protein sequence ID" value="PIK38038.1"/>
    <property type="molecule type" value="Genomic_DNA"/>
</dbReference>
<organism evidence="2 3">
    <name type="scientific">Stichopus japonicus</name>
    <name type="common">Sea cucumber</name>
    <dbReference type="NCBI Taxonomy" id="307972"/>
    <lineage>
        <taxon>Eukaryota</taxon>
        <taxon>Metazoa</taxon>
        <taxon>Echinodermata</taxon>
        <taxon>Eleutherozoa</taxon>
        <taxon>Echinozoa</taxon>
        <taxon>Holothuroidea</taxon>
        <taxon>Aspidochirotacea</taxon>
        <taxon>Aspidochirotida</taxon>
        <taxon>Stichopodidae</taxon>
        <taxon>Apostichopus</taxon>
    </lineage>
</organism>
<evidence type="ECO:0000313" key="3">
    <source>
        <dbReference type="Proteomes" id="UP000230750"/>
    </source>
</evidence>
<gene>
    <name evidence="2" type="ORF">BSL78_25129</name>
</gene>
<evidence type="ECO:0000313" key="2">
    <source>
        <dbReference type="EMBL" id="PIK38038.1"/>
    </source>
</evidence>
<reference evidence="2 3" key="1">
    <citation type="journal article" date="2017" name="PLoS Biol.">
        <title>The sea cucumber genome provides insights into morphological evolution and visceral regeneration.</title>
        <authorList>
            <person name="Zhang X."/>
            <person name="Sun L."/>
            <person name="Yuan J."/>
            <person name="Sun Y."/>
            <person name="Gao Y."/>
            <person name="Zhang L."/>
            <person name="Li S."/>
            <person name="Dai H."/>
            <person name="Hamel J.F."/>
            <person name="Liu C."/>
            <person name="Yu Y."/>
            <person name="Liu S."/>
            <person name="Lin W."/>
            <person name="Guo K."/>
            <person name="Jin S."/>
            <person name="Xu P."/>
            <person name="Storey K.B."/>
            <person name="Huan P."/>
            <person name="Zhang T."/>
            <person name="Zhou Y."/>
            <person name="Zhang J."/>
            <person name="Lin C."/>
            <person name="Li X."/>
            <person name="Xing L."/>
            <person name="Huo D."/>
            <person name="Sun M."/>
            <person name="Wang L."/>
            <person name="Mercier A."/>
            <person name="Li F."/>
            <person name="Yang H."/>
            <person name="Xiang J."/>
        </authorList>
    </citation>
    <scope>NUCLEOTIDE SEQUENCE [LARGE SCALE GENOMIC DNA]</scope>
    <source>
        <strain evidence="2">Shaxun</strain>
        <tissue evidence="2">Muscle</tissue>
    </source>
</reference>
<dbReference type="AlphaFoldDB" id="A0A2G8JQP8"/>
<keyword evidence="3" id="KW-1185">Reference proteome</keyword>
<keyword evidence="1" id="KW-1133">Transmembrane helix</keyword>
<sequence>MMQPGLKPVILRSQVHCFSHFDRNALQRLLSLVTFYCSLFHSIGGLEVEEDDSDSIQVVSVQRGSQMSPEFVAQDNSMQESRIEGVTGVDRWMKQEEEDDPGEEDVNLKLYIFIMDKLILGFILGALFLILI</sequence>